<dbReference type="InterPro" id="IPR003615">
    <property type="entry name" value="HNH_nuc"/>
</dbReference>
<keyword evidence="3" id="KW-1185">Reference proteome</keyword>
<dbReference type="SUPFAM" id="SSF54060">
    <property type="entry name" value="His-Me finger endonucleases"/>
    <property type="match status" value="1"/>
</dbReference>
<sequence length="191" mass="21823">MANKPNPTVEQLRQLLRYDPATGNLFWVRRGPQWFADGCRSAQRRSSQWDAKWAGRLALHCICGDYRKGAVLEKQLMAHRVASAIANGIELRDLREIDHINGVKTDNRLINLRHVTHGENAKNVAVYRSNTSGFHGVMWEKSHKAWAAKININGRQCRIGRFKKFDDAVAARKAAEVRYGYHENHGRPGRK</sequence>
<dbReference type="Gene3D" id="3.90.75.20">
    <property type="match status" value="1"/>
</dbReference>
<dbReference type="EMBL" id="JAASQP010000001">
    <property type="protein sequence ID" value="NIJ24836.1"/>
    <property type="molecule type" value="Genomic_DNA"/>
</dbReference>
<comment type="caution">
    <text evidence="2">The sequence shown here is derived from an EMBL/GenBank/DDBJ whole genome shotgun (WGS) entry which is preliminary data.</text>
</comment>
<dbReference type="InterPro" id="IPR016177">
    <property type="entry name" value="DNA-bd_dom_sf"/>
</dbReference>
<dbReference type="Pfam" id="PF13392">
    <property type="entry name" value="HNH_3"/>
    <property type="match status" value="1"/>
</dbReference>
<protein>
    <recommendedName>
        <fullName evidence="1">HNH nuclease domain-containing protein</fullName>
    </recommendedName>
</protein>
<evidence type="ECO:0000259" key="1">
    <source>
        <dbReference type="Pfam" id="PF13392"/>
    </source>
</evidence>
<dbReference type="RefSeq" id="WP_140047262.1">
    <property type="nucleotide sequence ID" value="NZ_BAAAEV010000001.1"/>
</dbReference>
<reference evidence="2 3" key="1">
    <citation type="submission" date="2020-03" db="EMBL/GenBank/DDBJ databases">
        <title>Genomic Encyclopedia of Type Strains, Phase IV (KMG-IV): sequencing the most valuable type-strain genomes for metagenomic binning, comparative biology and taxonomic classification.</title>
        <authorList>
            <person name="Goeker M."/>
        </authorList>
    </citation>
    <scope>NUCLEOTIDE SEQUENCE [LARGE SCALE GENOMIC DNA]</scope>
    <source>
        <strain evidence="2 3">DSM 22753</strain>
    </source>
</reference>
<accession>A0ABX0U618</accession>
<dbReference type="SUPFAM" id="SSF54171">
    <property type="entry name" value="DNA-binding domain"/>
    <property type="match status" value="1"/>
</dbReference>
<evidence type="ECO:0000313" key="3">
    <source>
        <dbReference type="Proteomes" id="UP000788153"/>
    </source>
</evidence>
<gene>
    <name evidence="2" type="ORF">FHT01_002378</name>
</gene>
<feature type="domain" description="HNH nuclease" evidence="1">
    <location>
        <begin position="77"/>
        <end position="121"/>
    </location>
</feature>
<dbReference type="Proteomes" id="UP000788153">
    <property type="component" value="Unassembled WGS sequence"/>
</dbReference>
<name>A0ABX0U618_9SPHN</name>
<proteinExistence type="predicted"/>
<dbReference type="InterPro" id="IPR044925">
    <property type="entry name" value="His-Me_finger_sf"/>
</dbReference>
<organism evidence="2 3">
    <name type="scientific">Sphingomonas japonica</name>
    <dbReference type="NCBI Taxonomy" id="511662"/>
    <lineage>
        <taxon>Bacteria</taxon>
        <taxon>Pseudomonadati</taxon>
        <taxon>Pseudomonadota</taxon>
        <taxon>Alphaproteobacteria</taxon>
        <taxon>Sphingomonadales</taxon>
        <taxon>Sphingomonadaceae</taxon>
        <taxon>Sphingomonas</taxon>
    </lineage>
</organism>
<evidence type="ECO:0000313" key="2">
    <source>
        <dbReference type="EMBL" id="NIJ24836.1"/>
    </source>
</evidence>